<sequence length="329" mass="35781">MQGSRVGSCSRWEGARDVLSEISEDGQQKGERRASPTASSDSSEISPTISIFGSETSTDSIPHVRASSIAPVIGGAGLQFLSKAWGSASNADNGMRHGVSNFYVQKDEERPKPRPYGKSNLDSAVTRSFPQYKSTTTAEVLHEQGEDIDVDALLSSLRNCKEDEVIWWSKDHTPLRLPKTAGGDDNKENMYNEPSENWASHGPFSDIDDNKENNDPSKNWANHGPCSESDHSEIVVDTPAGFTCPENVATPEIEECESPPLNPRYLEAMLQTSSELQELEAEIELCTQYDSVPDGEVNVAIVDVTVIFRKVAVVFARSSLSSGLGVVAT</sequence>
<proteinExistence type="predicted"/>
<feature type="compositionally biased region" description="Polar residues" evidence="1">
    <location>
        <begin position="51"/>
        <end position="60"/>
    </location>
</feature>
<feature type="region of interest" description="Disordered" evidence="1">
    <location>
        <begin position="1"/>
        <end position="60"/>
    </location>
</feature>
<protein>
    <submittedName>
        <fullName evidence="2">Uncharacterized protein</fullName>
    </submittedName>
</protein>
<accession>A0ABD3GUB9</accession>
<dbReference type="Proteomes" id="UP001633002">
    <property type="component" value="Unassembled WGS sequence"/>
</dbReference>
<dbReference type="AlphaFoldDB" id="A0ABD3GUB9"/>
<reference evidence="2 3" key="1">
    <citation type="submission" date="2024-09" db="EMBL/GenBank/DDBJ databases">
        <title>Chromosome-scale assembly of Riccia sorocarpa.</title>
        <authorList>
            <person name="Paukszto L."/>
        </authorList>
    </citation>
    <scope>NUCLEOTIDE SEQUENCE [LARGE SCALE GENOMIC DNA]</scope>
    <source>
        <strain evidence="2">LP-2024</strain>
        <tissue evidence="2">Aerial parts of the thallus</tissue>
    </source>
</reference>
<evidence type="ECO:0000256" key="1">
    <source>
        <dbReference type="SAM" id="MobiDB-lite"/>
    </source>
</evidence>
<keyword evidence="3" id="KW-1185">Reference proteome</keyword>
<feature type="compositionally biased region" description="Low complexity" evidence="1">
    <location>
        <begin position="35"/>
        <end position="50"/>
    </location>
</feature>
<feature type="region of interest" description="Disordered" evidence="1">
    <location>
        <begin position="174"/>
        <end position="232"/>
    </location>
</feature>
<organism evidence="2 3">
    <name type="scientific">Riccia sorocarpa</name>
    <dbReference type="NCBI Taxonomy" id="122646"/>
    <lineage>
        <taxon>Eukaryota</taxon>
        <taxon>Viridiplantae</taxon>
        <taxon>Streptophyta</taxon>
        <taxon>Embryophyta</taxon>
        <taxon>Marchantiophyta</taxon>
        <taxon>Marchantiopsida</taxon>
        <taxon>Marchantiidae</taxon>
        <taxon>Marchantiales</taxon>
        <taxon>Ricciaceae</taxon>
        <taxon>Riccia</taxon>
    </lineage>
</organism>
<evidence type="ECO:0000313" key="2">
    <source>
        <dbReference type="EMBL" id="KAL3680749.1"/>
    </source>
</evidence>
<dbReference type="EMBL" id="JBJQOH010000007">
    <property type="protein sequence ID" value="KAL3680749.1"/>
    <property type="molecule type" value="Genomic_DNA"/>
</dbReference>
<comment type="caution">
    <text evidence="2">The sequence shown here is derived from an EMBL/GenBank/DDBJ whole genome shotgun (WGS) entry which is preliminary data.</text>
</comment>
<gene>
    <name evidence="2" type="ORF">R1sor_023705</name>
</gene>
<name>A0ABD3GUB9_9MARC</name>
<evidence type="ECO:0000313" key="3">
    <source>
        <dbReference type="Proteomes" id="UP001633002"/>
    </source>
</evidence>